<dbReference type="AlphaFoldDB" id="A0A0A9GML9"/>
<reference evidence="1" key="1">
    <citation type="submission" date="2014-09" db="EMBL/GenBank/DDBJ databases">
        <authorList>
            <person name="Magalhaes I.L.F."/>
            <person name="Oliveira U."/>
            <person name="Santos F.R."/>
            <person name="Vidigal T.H.D.A."/>
            <person name="Brescovit A.D."/>
            <person name="Santos A.J."/>
        </authorList>
    </citation>
    <scope>NUCLEOTIDE SEQUENCE</scope>
    <source>
        <tissue evidence="1">Shoot tissue taken approximately 20 cm above the soil surface</tissue>
    </source>
</reference>
<organism evidence="1">
    <name type="scientific">Arundo donax</name>
    <name type="common">Giant reed</name>
    <name type="synonym">Donax arundinaceus</name>
    <dbReference type="NCBI Taxonomy" id="35708"/>
    <lineage>
        <taxon>Eukaryota</taxon>
        <taxon>Viridiplantae</taxon>
        <taxon>Streptophyta</taxon>
        <taxon>Embryophyta</taxon>
        <taxon>Tracheophyta</taxon>
        <taxon>Spermatophyta</taxon>
        <taxon>Magnoliopsida</taxon>
        <taxon>Liliopsida</taxon>
        <taxon>Poales</taxon>
        <taxon>Poaceae</taxon>
        <taxon>PACMAD clade</taxon>
        <taxon>Arundinoideae</taxon>
        <taxon>Arundineae</taxon>
        <taxon>Arundo</taxon>
    </lineage>
</organism>
<sequence length="67" mass="7473">MPPFDTFHSSVLEQLSLLPSGLFLKQHLIKVPHPMPLAHSSQLGDILRDLLDGINLLLKKFTLDEVG</sequence>
<dbReference type="EMBL" id="GBRH01171511">
    <property type="protein sequence ID" value="JAE26385.1"/>
    <property type="molecule type" value="Transcribed_RNA"/>
</dbReference>
<reference evidence="1" key="2">
    <citation type="journal article" date="2015" name="Data Brief">
        <title>Shoot transcriptome of the giant reed, Arundo donax.</title>
        <authorList>
            <person name="Barrero R.A."/>
            <person name="Guerrero F.D."/>
            <person name="Moolhuijzen P."/>
            <person name="Goolsby J.A."/>
            <person name="Tidwell J."/>
            <person name="Bellgard S.E."/>
            <person name="Bellgard M.I."/>
        </authorList>
    </citation>
    <scope>NUCLEOTIDE SEQUENCE</scope>
    <source>
        <tissue evidence="1">Shoot tissue taken approximately 20 cm above the soil surface</tissue>
    </source>
</reference>
<proteinExistence type="predicted"/>
<name>A0A0A9GML9_ARUDO</name>
<protein>
    <submittedName>
        <fullName evidence="1">Fer1</fullName>
    </submittedName>
</protein>
<evidence type="ECO:0000313" key="1">
    <source>
        <dbReference type="EMBL" id="JAE26385.1"/>
    </source>
</evidence>
<accession>A0A0A9GML9</accession>